<accession>A0ACB9FE14</accession>
<evidence type="ECO:0000313" key="1">
    <source>
        <dbReference type="EMBL" id="KAI3769395.1"/>
    </source>
</evidence>
<keyword evidence="2" id="KW-1185">Reference proteome</keyword>
<dbReference type="Proteomes" id="UP001055879">
    <property type="component" value="Linkage Group LG01"/>
</dbReference>
<evidence type="ECO:0000313" key="2">
    <source>
        <dbReference type="Proteomes" id="UP001055879"/>
    </source>
</evidence>
<protein>
    <submittedName>
        <fullName evidence="1">Uncharacterized protein</fullName>
    </submittedName>
</protein>
<gene>
    <name evidence="1" type="ORF">L6452_00497</name>
</gene>
<sequence>MNQSSERLLAMPPEFRCRHITNHPSLSNVEQNMFLTTRSHVQDNLSSRILLRCNSLKIFSLVGGRI</sequence>
<dbReference type="EMBL" id="CM042047">
    <property type="protein sequence ID" value="KAI3769395.1"/>
    <property type="molecule type" value="Genomic_DNA"/>
</dbReference>
<comment type="caution">
    <text evidence="1">The sequence shown here is derived from an EMBL/GenBank/DDBJ whole genome shotgun (WGS) entry which is preliminary data.</text>
</comment>
<reference evidence="2" key="1">
    <citation type="journal article" date="2022" name="Mol. Ecol. Resour.">
        <title>The genomes of chicory, endive, great burdock and yacon provide insights into Asteraceae palaeo-polyploidization history and plant inulin production.</title>
        <authorList>
            <person name="Fan W."/>
            <person name="Wang S."/>
            <person name="Wang H."/>
            <person name="Wang A."/>
            <person name="Jiang F."/>
            <person name="Liu H."/>
            <person name="Zhao H."/>
            <person name="Xu D."/>
            <person name="Zhang Y."/>
        </authorList>
    </citation>
    <scope>NUCLEOTIDE SEQUENCE [LARGE SCALE GENOMIC DNA]</scope>
    <source>
        <strain evidence="2">cv. Niubang</strain>
    </source>
</reference>
<proteinExistence type="predicted"/>
<organism evidence="1 2">
    <name type="scientific">Arctium lappa</name>
    <name type="common">Greater burdock</name>
    <name type="synonym">Lappa major</name>
    <dbReference type="NCBI Taxonomy" id="4217"/>
    <lineage>
        <taxon>Eukaryota</taxon>
        <taxon>Viridiplantae</taxon>
        <taxon>Streptophyta</taxon>
        <taxon>Embryophyta</taxon>
        <taxon>Tracheophyta</taxon>
        <taxon>Spermatophyta</taxon>
        <taxon>Magnoliopsida</taxon>
        <taxon>eudicotyledons</taxon>
        <taxon>Gunneridae</taxon>
        <taxon>Pentapetalae</taxon>
        <taxon>asterids</taxon>
        <taxon>campanulids</taxon>
        <taxon>Asterales</taxon>
        <taxon>Asteraceae</taxon>
        <taxon>Carduoideae</taxon>
        <taxon>Cardueae</taxon>
        <taxon>Arctiinae</taxon>
        <taxon>Arctium</taxon>
    </lineage>
</organism>
<reference evidence="1 2" key="2">
    <citation type="journal article" date="2022" name="Mol. Ecol. Resour.">
        <title>The genomes of chicory, endive, great burdock and yacon provide insights into Asteraceae paleo-polyploidization history and plant inulin production.</title>
        <authorList>
            <person name="Fan W."/>
            <person name="Wang S."/>
            <person name="Wang H."/>
            <person name="Wang A."/>
            <person name="Jiang F."/>
            <person name="Liu H."/>
            <person name="Zhao H."/>
            <person name="Xu D."/>
            <person name="Zhang Y."/>
        </authorList>
    </citation>
    <scope>NUCLEOTIDE SEQUENCE [LARGE SCALE GENOMIC DNA]</scope>
    <source>
        <strain evidence="2">cv. Niubang</strain>
    </source>
</reference>
<name>A0ACB9FE14_ARCLA</name>